<evidence type="ECO:0000313" key="2">
    <source>
        <dbReference type="Proteomes" id="UP000320421"/>
    </source>
</evidence>
<name>A0A517PYI4_9PLAN</name>
<gene>
    <name evidence="1" type="ORF">HG66A1_62720</name>
</gene>
<dbReference type="RefSeq" id="WP_145193136.1">
    <property type="nucleotide sequence ID" value="NZ_CP036266.1"/>
</dbReference>
<dbReference type="EMBL" id="CP036266">
    <property type="protein sequence ID" value="QDT24440.1"/>
    <property type="molecule type" value="Genomic_DNA"/>
</dbReference>
<dbReference type="Proteomes" id="UP000320421">
    <property type="component" value="Chromosome"/>
</dbReference>
<accession>A0A517PYI4</accession>
<keyword evidence="2" id="KW-1185">Reference proteome</keyword>
<protein>
    <submittedName>
        <fullName evidence="1">Uncharacterized protein</fullName>
    </submittedName>
</protein>
<organism evidence="1 2">
    <name type="scientific">Gimesia chilikensis</name>
    <dbReference type="NCBI Taxonomy" id="2605989"/>
    <lineage>
        <taxon>Bacteria</taxon>
        <taxon>Pseudomonadati</taxon>
        <taxon>Planctomycetota</taxon>
        <taxon>Planctomycetia</taxon>
        <taxon>Planctomycetales</taxon>
        <taxon>Planctomycetaceae</taxon>
        <taxon>Gimesia</taxon>
    </lineage>
</organism>
<sequence>MSNNKSICYRCGCKRYNKRVSVIVECSKSDLHKGFENIGDDMHRGQINLCDDCASAIKPNDSLPWLTGVDEPTAIFKTEIRSLLIHNFLNSKGI</sequence>
<proteinExistence type="predicted"/>
<evidence type="ECO:0000313" key="1">
    <source>
        <dbReference type="EMBL" id="QDT24440.1"/>
    </source>
</evidence>
<reference evidence="1 2" key="1">
    <citation type="submission" date="2019-02" db="EMBL/GenBank/DDBJ databases">
        <title>Deep-cultivation of Planctomycetes and their phenomic and genomic characterization uncovers novel biology.</title>
        <authorList>
            <person name="Wiegand S."/>
            <person name="Jogler M."/>
            <person name="Boedeker C."/>
            <person name="Pinto D."/>
            <person name="Vollmers J."/>
            <person name="Rivas-Marin E."/>
            <person name="Kohn T."/>
            <person name="Peeters S.H."/>
            <person name="Heuer A."/>
            <person name="Rast P."/>
            <person name="Oberbeckmann S."/>
            <person name="Bunk B."/>
            <person name="Jeske O."/>
            <person name="Meyerdierks A."/>
            <person name="Storesund J.E."/>
            <person name="Kallscheuer N."/>
            <person name="Luecker S."/>
            <person name="Lage O.M."/>
            <person name="Pohl T."/>
            <person name="Merkel B.J."/>
            <person name="Hornburger P."/>
            <person name="Mueller R.-W."/>
            <person name="Bruemmer F."/>
            <person name="Labrenz M."/>
            <person name="Spormann A.M."/>
            <person name="Op den Camp H."/>
            <person name="Overmann J."/>
            <person name="Amann R."/>
            <person name="Jetten M.S.M."/>
            <person name="Mascher T."/>
            <person name="Medema M.H."/>
            <person name="Devos D.P."/>
            <person name="Kaster A.-K."/>
            <person name="Ovreas L."/>
            <person name="Rohde M."/>
            <person name="Galperin M.Y."/>
            <person name="Jogler C."/>
        </authorList>
    </citation>
    <scope>NUCLEOTIDE SEQUENCE [LARGE SCALE GENOMIC DNA]</scope>
    <source>
        <strain evidence="1 2">HG66A1</strain>
    </source>
</reference>
<dbReference type="AlphaFoldDB" id="A0A517PYI4"/>